<evidence type="ECO:0000313" key="3">
    <source>
        <dbReference type="EMBL" id="RAZ65601.1"/>
    </source>
</evidence>
<dbReference type="EMBL" id="QMDH01000029">
    <property type="protein sequence ID" value="RAZ65601.1"/>
    <property type="molecule type" value="Genomic_DNA"/>
</dbReference>
<dbReference type="Gene3D" id="2.60.40.1090">
    <property type="entry name" value="Fimbrial-type adhesion domain"/>
    <property type="match status" value="1"/>
</dbReference>
<comment type="caution">
    <text evidence="3">The sequence shown here is derived from an EMBL/GenBank/DDBJ whole genome shotgun (WGS) entry which is preliminary data.</text>
</comment>
<evidence type="ECO:0000313" key="4">
    <source>
        <dbReference type="Proteomes" id="UP000251576"/>
    </source>
</evidence>
<dbReference type="GO" id="GO:0009289">
    <property type="term" value="C:pilus"/>
    <property type="evidence" value="ECO:0007669"/>
    <property type="project" value="InterPro"/>
</dbReference>
<feature type="chain" id="PRO_5016434345" evidence="1">
    <location>
        <begin position="22"/>
        <end position="170"/>
    </location>
</feature>
<feature type="signal peptide" evidence="1">
    <location>
        <begin position="1"/>
        <end position="21"/>
    </location>
</feature>
<dbReference type="PANTHER" id="PTHR33420:SF27">
    <property type="entry name" value="PROTEIN FIMG"/>
    <property type="match status" value="1"/>
</dbReference>
<gene>
    <name evidence="3" type="ORF">DP202_16650</name>
</gene>
<proteinExistence type="predicted"/>
<evidence type="ECO:0000259" key="2">
    <source>
        <dbReference type="Pfam" id="PF00419"/>
    </source>
</evidence>
<dbReference type="InterPro" id="IPR000259">
    <property type="entry name" value="Adhesion_dom_fimbrial"/>
</dbReference>
<dbReference type="AlphaFoldDB" id="A0A330G7X8"/>
<organism evidence="3 4">
    <name type="scientific">Enterobacter cloacae</name>
    <dbReference type="NCBI Taxonomy" id="550"/>
    <lineage>
        <taxon>Bacteria</taxon>
        <taxon>Pseudomonadati</taxon>
        <taxon>Pseudomonadota</taxon>
        <taxon>Gammaproteobacteria</taxon>
        <taxon>Enterobacterales</taxon>
        <taxon>Enterobacteriaceae</taxon>
        <taxon>Enterobacter</taxon>
        <taxon>Enterobacter cloacae complex</taxon>
    </lineage>
</organism>
<dbReference type="GO" id="GO:0043709">
    <property type="term" value="P:cell adhesion involved in single-species biofilm formation"/>
    <property type="evidence" value="ECO:0007669"/>
    <property type="project" value="TreeGrafter"/>
</dbReference>
<protein>
    <submittedName>
        <fullName evidence="3">Type 1 fimbrial protein</fullName>
    </submittedName>
</protein>
<feature type="domain" description="Fimbrial-type adhesion" evidence="2">
    <location>
        <begin position="27"/>
        <end position="170"/>
    </location>
</feature>
<dbReference type="InterPro" id="IPR008966">
    <property type="entry name" value="Adhesion_dom_sf"/>
</dbReference>
<dbReference type="PANTHER" id="PTHR33420">
    <property type="entry name" value="FIMBRIAL SUBUNIT ELFA-RELATED"/>
    <property type="match status" value="1"/>
</dbReference>
<dbReference type="InterPro" id="IPR036937">
    <property type="entry name" value="Adhesion_dom_fimbrial_sf"/>
</dbReference>
<evidence type="ECO:0000256" key="1">
    <source>
        <dbReference type="SAM" id="SignalP"/>
    </source>
</evidence>
<reference evidence="3 4" key="1">
    <citation type="submission" date="2018-06" db="EMBL/GenBank/DDBJ databases">
        <title>ACT-28, a chromosomally-encoded AmpC with carbapenemase activity from Enterobacter kobei.</title>
        <authorList>
            <person name="Jousset A.B."/>
            <person name="Oueslati S."/>
            <person name="Bernabeu S."/>
            <person name="Takissian J."/>
            <person name="Creton E."/>
            <person name="Vogel A."/>
            <person name="Cotellon G."/>
            <person name="Bonnin R.A."/>
            <person name="Dortet L."/>
            <person name="Naas T."/>
        </authorList>
    </citation>
    <scope>NUCLEOTIDE SEQUENCE [LARGE SCALE GENOMIC DNA]</scope>
    <source>
        <strain evidence="3 4">99B3</strain>
    </source>
</reference>
<dbReference type="Pfam" id="PF00419">
    <property type="entry name" value="Fimbrial"/>
    <property type="match status" value="1"/>
</dbReference>
<name>A0A330G7X8_ENTCL</name>
<dbReference type="Proteomes" id="UP000251576">
    <property type="component" value="Unassembled WGS sequence"/>
</dbReference>
<keyword evidence="1" id="KW-0732">Signal</keyword>
<sequence>MKKRILMLAALAATLTTQARADDIQLQMTGNIYANTCIVDSASRNLTVDLGQAASSDFRDVGDTGAWKTFSLKVTHCPKSLAVANAAFYGQPDGAHPTKFANTGSAKGLALELADSQDHILIAPQASFNAVIDQNDHTATFPLAARYYATSMPVTAGTFSSVVQVIITYQ</sequence>
<accession>A0A330G7X8</accession>
<dbReference type="SUPFAM" id="SSF49401">
    <property type="entry name" value="Bacterial adhesins"/>
    <property type="match status" value="1"/>
</dbReference>
<dbReference type="InterPro" id="IPR050263">
    <property type="entry name" value="Bact_Fimbrial_Adh_Pro"/>
</dbReference>